<dbReference type="SUPFAM" id="SSF75011">
    <property type="entry name" value="3-carboxy-cis,cis-mucoante lactonizing enzyme"/>
    <property type="match status" value="1"/>
</dbReference>
<protein>
    <submittedName>
        <fullName evidence="1">TIGR03118 family protein</fullName>
    </submittedName>
</protein>
<dbReference type="RefSeq" id="WP_267540566.1">
    <property type="nucleotide sequence ID" value="NZ_JAPNKA010000001.1"/>
</dbReference>
<name>A0ABT4AJW4_9BACT</name>
<keyword evidence="2" id="KW-1185">Reference proteome</keyword>
<evidence type="ECO:0000313" key="1">
    <source>
        <dbReference type="EMBL" id="MCY1081987.1"/>
    </source>
</evidence>
<gene>
    <name evidence="1" type="ORF">OV287_46820</name>
</gene>
<proteinExistence type="predicted"/>
<dbReference type="NCBIfam" id="TIGR03118">
    <property type="entry name" value="PEPCTERM_chp_1"/>
    <property type="match status" value="1"/>
</dbReference>
<dbReference type="EMBL" id="JAPNKA010000001">
    <property type="protein sequence ID" value="MCY1081987.1"/>
    <property type="molecule type" value="Genomic_DNA"/>
</dbReference>
<comment type="caution">
    <text evidence="1">The sequence shown here is derived from an EMBL/GenBank/DDBJ whole genome shotgun (WGS) entry which is preliminary data.</text>
</comment>
<dbReference type="InterPro" id="IPR017549">
    <property type="entry name" value="APMV_L690"/>
</dbReference>
<dbReference type="Proteomes" id="UP001207654">
    <property type="component" value="Unassembled WGS sequence"/>
</dbReference>
<sequence>MALAVAASLVPTVGFAHNSCRQPNAYVQRNLVADREGFAENVDPNLVNAWGIAFNPFGLVWVNDNGTGVSTLYNGDGVRNSLVVTVPPPEGVAGPGRPTGIVFNGTGQFIVTQGDAAATSFFIFATEQGTITAWAPAINLTNSFTVVDNSATGAIYKGLALAPNGTGFFLYATDFHNGKIDVFNSSFGPATLPGSFSDPTLPAGFAPFGIQNINGNLYVTYAKQDRDREDDVTGHGLGYVNIFDANGRLVRRLISRGKLNAPWGLALAPASFGKFGSKLLVGNFGDGVINVYDPQTGNHEGRLERPDGKTIKIDGLWGLAFGSGVANQPTDTLFFTAGPEDETHGLYGRLDAVRIPCGGSLAPEPALAPESE</sequence>
<accession>A0ABT4AJW4</accession>
<evidence type="ECO:0000313" key="2">
    <source>
        <dbReference type="Proteomes" id="UP001207654"/>
    </source>
</evidence>
<organism evidence="1 2">
    <name type="scientific">Archangium lansingense</name>
    <dbReference type="NCBI Taxonomy" id="2995310"/>
    <lineage>
        <taxon>Bacteria</taxon>
        <taxon>Pseudomonadati</taxon>
        <taxon>Myxococcota</taxon>
        <taxon>Myxococcia</taxon>
        <taxon>Myxococcales</taxon>
        <taxon>Cystobacterineae</taxon>
        <taxon>Archangiaceae</taxon>
        <taxon>Archangium</taxon>
    </lineage>
</organism>
<dbReference type="InterPro" id="IPR015943">
    <property type="entry name" value="WD40/YVTN_repeat-like_dom_sf"/>
</dbReference>
<reference evidence="1 2" key="1">
    <citation type="submission" date="2022-11" db="EMBL/GenBank/DDBJ databases">
        <title>Minimal conservation of predation-associated metabolite biosynthetic gene clusters underscores biosynthetic potential of Myxococcota including descriptions for ten novel species: Archangium lansinium sp. nov., Myxococcus landrumus sp. nov., Nannocystis bai.</title>
        <authorList>
            <person name="Ahearne A."/>
            <person name="Stevens C."/>
            <person name="Phillips K."/>
        </authorList>
    </citation>
    <scope>NUCLEOTIDE SEQUENCE [LARGE SCALE GENOMIC DNA]</scope>
    <source>
        <strain evidence="1 2">MIWBW</strain>
    </source>
</reference>
<dbReference type="Gene3D" id="2.130.10.10">
    <property type="entry name" value="YVTN repeat-like/Quinoprotein amine dehydrogenase"/>
    <property type="match status" value="1"/>
</dbReference>